<evidence type="ECO:0000313" key="3">
    <source>
        <dbReference type="Proteomes" id="UP000499080"/>
    </source>
</evidence>
<dbReference type="Gene3D" id="3.30.420.10">
    <property type="entry name" value="Ribonuclease H-like superfamily/Ribonuclease H"/>
    <property type="match status" value="1"/>
</dbReference>
<dbReference type="InterPro" id="IPR012337">
    <property type="entry name" value="RNaseH-like_sf"/>
</dbReference>
<dbReference type="PANTHER" id="PTHR47331:SF1">
    <property type="entry name" value="GAG-LIKE PROTEIN"/>
    <property type="match status" value="1"/>
</dbReference>
<dbReference type="Proteomes" id="UP000499080">
    <property type="component" value="Unassembled WGS sequence"/>
</dbReference>
<sequence length="179" mass="20542">MKYSLDRSFRLCRLSGNPFGVSFVSIHRNIHYEDFGEGEDEALLCMTDNGRNFAGAANALKSLDWDFIKRECAVMKIKWLFSPPWYGGFWERMIRCVKELFRKCLGRACVTCEEMLTSLCDCEATINGRPLTYLSDDPNELRPLTPAHFIQDSKERETIDLDLTLSTYSNACVTFIHDG</sequence>
<dbReference type="PANTHER" id="PTHR47331">
    <property type="entry name" value="PHD-TYPE DOMAIN-CONTAINING PROTEIN"/>
    <property type="match status" value="1"/>
</dbReference>
<dbReference type="OrthoDB" id="5870116at2759"/>
<evidence type="ECO:0000313" key="1">
    <source>
        <dbReference type="EMBL" id="GBN49154.1"/>
    </source>
</evidence>
<comment type="caution">
    <text evidence="2">The sequence shown here is derived from an EMBL/GenBank/DDBJ whole genome shotgun (WGS) entry which is preliminary data.</text>
</comment>
<gene>
    <name evidence="1" type="ORF">AVEN_55455_1</name>
    <name evidence="2" type="ORF">AVEN_69413_1</name>
</gene>
<dbReference type="InterPro" id="IPR036397">
    <property type="entry name" value="RNaseH_sf"/>
</dbReference>
<reference evidence="2 3" key="1">
    <citation type="journal article" date="2019" name="Sci. Rep.">
        <title>Orb-weaving spider Araneus ventricosus genome elucidates the spidroin gene catalogue.</title>
        <authorList>
            <person name="Kono N."/>
            <person name="Nakamura H."/>
            <person name="Ohtoshi R."/>
            <person name="Moran D.A.P."/>
            <person name="Shinohara A."/>
            <person name="Yoshida Y."/>
            <person name="Fujiwara M."/>
            <person name="Mori M."/>
            <person name="Tomita M."/>
            <person name="Arakawa K."/>
        </authorList>
    </citation>
    <scope>NUCLEOTIDE SEQUENCE [LARGE SCALE GENOMIC DNA]</scope>
</reference>
<dbReference type="EMBL" id="BGPR01011010">
    <property type="protein sequence ID" value="GBN49154.1"/>
    <property type="molecule type" value="Genomic_DNA"/>
</dbReference>
<protein>
    <recommendedName>
        <fullName evidence="4">Integrase catalytic domain-containing protein</fullName>
    </recommendedName>
</protein>
<name>A0A4Y2PDL4_ARAVE</name>
<keyword evidence="3" id="KW-1185">Reference proteome</keyword>
<dbReference type="SUPFAM" id="SSF53098">
    <property type="entry name" value="Ribonuclease H-like"/>
    <property type="match status" value="1"/>
</dbReference>
<dbReference type="AlphaFoldDB" id="A0A4Y2PDL4"/>
<dbReference type="EMBL" id="BGPR01011011">
    <property type="protein sequence ID" value="GBN49159.1"/>
    <property type="molecule type" value="Genomic_DNA"/>
</dbReference>
<dbReference type="GO" id="GO:0003676">
    <property type="term" value="F:nucleic acid binding"/>
    <property type="evidence" value="ECO:0007669"/>
    <property type="project" value="InterPro"/>
</dbReference>
<evidence type="ECO:0008006" key="4">
    <source>
        <dbReference type="Google" id="ProtNLM"/>
    </source>
</evidence>
<proteinExistence type="predicted"/>
<accession>A0A4Y2PDL4</accession>
<evidence type="ECO:0000313" key="2">
    <source>
        <dbReference type="EMBL" id="GBN49159.1"/>
    </source>
</evidence>
<organism evidence="2 3">
    <name type="scientific">Araneus ventricosus</name>
    <name type="common">Orbweaver spider</name>
    <name type="synonym">Epeira ventricosa</name>
    <dbReference type="NCBI Taxonomy" id="182803"/>
    <lineage>
        <taxon>Eukaryota</taxon>
        <taxon>Metazoa</taxon>
        <taxon>Ecdysozoa</taxon>
        <taxon>Arthropoda</taxon>
        <taxon>Chelicerata</taxon>
        <taxon>Arachnida</taxon>
        <taxon>Araneae</taxon>
        <taxon>Araneomorphae</taxon>
        <taxon>Entelegynae</taxon>
        <taxon>Araneoidea</taxon>
        <taxon>Araneidae</taxon>
        <taxon>Araneus</taxon>
    </lineage>
</organism>